<dbReference type="Pfam" id="PF13627">
    <property type="entry name" value="LptM_cons"/>
    <property type="match status" value="1"/>
</dbReference>
<dbReference type="AlphaFoldDB" id="A0A1G6AKY2"/>
<keyword evidence="4" id="KW-0564">Palmitate</keyword>
<evidence type="ECO:0000313" key="8">
    <source>
        <dbReference type="Proteomes" id="UP000199071"/>
    </source>
</evidence>
<dbReference type="Proteomes" id="UP000199071">
    <property type="component" value="Unassembled WGS sequence"/>
</dbReference>
<evidence type="ECO:0000256" key="6">
    <source>
        <dbReference type="ARBA" id="ARBA00023288"/>
    </source>
</evidence>
<dbReference type="STRING" id="665467.SAMN02982931_00797"/>
<sequence length="57" mass="5773">MALSNRRMVFRAALAAVLISTIGLSACGRKGALQPPPSAAAVEEPVTEGAIVLPPDS</sequence>
<keyword evidence="2" id="KW-0732">Signal</keyword>
<protein>
    <submittedName>
        <fullName evidence="7">Lipoprotein-attachment site-containing protein</fullName>
    </submittedName>
</protein>
<proteinExistence type="predicted"/>
<reference evidence="7 8" key="1">
    <citation type="submission" date="2016-10" db="EMBL/GenBank/DDBJ databases">
        <authorList>
            <person name="de Groot N.N."/>
        </authorList>
    </citation>
    <scope>NUCLEOTIDE SEQUENCE [LARGE SCALE GENOMIC DNA]</scope>
    <source>
        <strain evidence="7 8">ATCC 35022</strain>
    </source>
</reference>
<evidence type="ECO:0000256" key="1">
    <source>
        <dbReference type="ARBA" id="ARBA00004459"/>
    </source>
</evidence>
<dbReference type="EMBL" id="FMXQ01000001">
    <property type="protein sequence ID" value="SDB09051.1"/>
    <property type="molecule type" value="Genomic_DNA"/>
</dbReference>
<evidence type="ECO:0000256" key="3">
    <source>
        <dbReference type="ARBA" id="ARBA00023136"/>
    </source>
</evidence>
<keyword evidence="8" id="KW-1185">Reference proteome</keyword>
<dbReference type="GO" id="GO:0009279">
    <property type="term" value="C:cell outer membrane"/>
    <property type="evidence" value="ECO:0007669"/>
    <property type="project" value="UniProtKB-SubCell"/>
</dbReference>
<keyword evidence="6 7" id="KW-0449">Lipoprotein</keyword>
<gene>
    <name evidence="7" type="ORF">SAMN02982931_00797</name>
</gene>
<dbReference type="NCBIfam" id="NF047847">
    <property type="entry name" value="SS_mature_LptM"/>
    <property type="match status" value="1"/>
</dbReference>
<dbReference type="RefSeq" id="WP_175478280.1">
    <property type="nucleotide sequence ID" value="NZ_FMXQ01000001.1"/>
</dbReference>
<comment type="subcellular location">
    <subcellularLocation>
        <location evidence="1">Cell outer membrane</location>
        <topology evidence="1">Lipid-anchor</topology>
    </subcellularLocation>
</comment>
<evidence type="ECO:0000313" key="7">
    <source>
        <dbReference type="EMBL" id="SDB09051.1"/>
    </source>
</evidence>
<evidence type="ECO:0000256" key="5">
    <source>
        <dbReference type="ARBA" id="ARBA00023237"/>
    </source>
</evidence>
<evidence type="ECO:0000256" key="4">
    <source>
        <dbReference type="ARBA" id="ARBA00023139"/>
    </source>
</evidence>
<keyword evidence="3" id="KW-0472">Membrane</keyword>
<name>A0A1G6AKY2_9HYPH</name>
<evidence type="ECO:0000256" key="2">
    <source>
        <dbReference type="ARBA" id="ARBA00022729"/>
    </source>
</evidence>
<dbReference type="InterPro" id="IPR032831">
    <property type="entry name" value="LptM_cons"/>
</dbReference>
<accession>A0A1G6AKY2</accession>
<keyword evidence="5" id="KW-0998">Cell outer membrane</keyword>
<organism evidence="7 8">
    <name type="scientific">Bauldia litoralis</name>
    <dbReference type="NCBI Taxonomy" id="665467"/>
    <lineage>
        <taxon>Bacteria</taxon>
        <taxon>Pseudomonadati</taxon>
        <taxon>Pseudomonadota</taxon>
        <taxon>Alphaproteobacteria</taxon>
        <taxon>Hyphomicrobiales</taxon>
        <taxon>Kaistiaceae</taxon>
        <taxon>Bauldia</taxon>
    </lineage>
</organism>
<dbReference type="PROSITE" id="PS51257">
    <property type="entry name" value="PROKAR_LIPOPROTEIN"/>
    <property type="match status" value="1"/>
</dbReference>